<dbReference type="AlphaFoldDB" id="A0AAN6NMV5"/>
<gene>
    <name evidence="2" type="ORF">QBC32DRAFT_49634</name>
</gene>
<organism evidence="2 3">
    <name type="scientific">Pseudoneurospora amorphoporcata</name>
    <dbReference type="NCBI Taxonomy" id="241081"/>
    <lineage>
        <taxon>Eukaryota</taxon>
        <taxon>Fungi</taxon>
        <taxon>Dikarya</taxon>
        <taxon>Ascomycota</taxon>
        <taxon>Pezizomycotina</taxon>
        <taxon>Sordariomycetes</taxon>
        <taxon>Sordariomycetidae</taxon>
        <taxon>Sordariales</taxon>
        <taxon>Sordariaceae</taxon>
        <taxon>Pseudoneurospora</taxon>
    </lineage>
</organism>
<sequence length="186" mass="21075">MGMDYRRARFPIWFGFLVRTGLILVLTFRTSTPSFMGWAVWMSYEKAERSEKETNTKNESKRLRFRFRLPNNFNRGGASAESDEPKPKKEIPSYGTVVEWMDVLFLVPPLFSSYSSPRPGALLHNEPGGSVTRDGFFAATIGQLVPLCPSYTRGGLVQCSCSVVWFLFLSFSLVKCSQSREMTAEV</sequence>
<proteinExistence type="predicted"/>
<evidence type="ECO:0000313" key="3">
    <source>
        <dbReference type="Proteomes" id="UP001303222"/>
    </source>
</evidence>
<comment type="caution">
    <text evidence="2">The sequence shown here is derived from an EMBL/GenBank/DDBJ whole genome shotgun (WGS) entry which is preliminary data.</text>
</comment>
<feature type="transmembrane region" description="Helical" evidence="1">
    <location>
        <begin position="12"/>
        <end position="32"/>
    </location>
</feature>
<keyword evidence="1" id="KW-1133">Transmembrane helix</keyword>
<dbReference type="EMBL" id="MU859244">
    <property type="protein sequence ID" value="KAK3948787.1"/>
    <property type="molecule type" value="Genomic_DNA"/>
</dbReference>
<name>A0AAN6NMV5_9PEZI</name>
<keyword evidence="1" id="KW-0812">Transmembrane</keyword>
<keyword evidence="1" id="KW-0472">Membrane</keyword>
<reference evidence="2" key="2">
    <citation type="submission" date="2023-06" db="EMBL/GenBank/DDBJ databases">
        <authorList>
            <consortium name="Lawrence Berkeley National Laboratory"/>
            <person name="Mondo S.J."/>
            <person name="Hensen N."/>
            <person name="Bonometti L."/>
            <person name="Westerberg I."/>
            <person name="Brannstrom I.O."/>
            <person name="Guillou S."/>
            <person name="Cros-Aarteil S."/>
            <person name="Calhoun S."/>
            <person name="Haridas S."/>
            <person name="Kuo A."/>
            <person name="Pangilinan J."/>
            <person name="Riley R."/>
            <person name="Labutti K."/>
            <person name="Andreopoulos B."/>
            <person name="Lipzen A."/>
            <person name="Chen C."/>
            <person name="Yanf M."/>
            <person name="Daum C."/>
            <person name="Ng V."/>
            <person name="Clum A."/>
            <person name="Steindorff A."/>
            <person name="Ohm R."/>
            <person name="Martin F."/>
            <person name="Silar P."/>
            <person name="Natvig D."/>
            <person name="Lalanne C."/>
            <person name="Gautier V."/>
            <person name="Ament-Velasquez S.L."/>
            <person name="Kruys A."/>
            <person name="Hutchinson M.I."/>
            <person name="Powell A.J."/>
            <person name="Barry K."/>
            <person name="Miller A.N."/>
            <person name="Grigoriev I.V."/>
            <person name="Debuchy R."/>
            <person name="Gladieux P."/>
            <person name="Thoren M.H."/>
            <person name="Johannesson H."/>
        </authorList>
    </citation>
    <scope>NUCLEOTIDE SEQUENCE</scope>
    <source>
        <strain evidence="2">CBS 626.80</strain>
    </source>
</reference>
<evidence type="ECO:0000313" key="2">
    <source>
        <dbReference type="EMBL" id="KAK3948787.1"/>
    </source>
</evidence>
<keyword evidence="3" id="KW-1185">Reference proteome</keyword>
<reference evidence="2" key="1">
    <citation type="journal article" date="2023" name="Mol. Phylogenet. Evol.">
        <title>Genome-scale phylogeny and comparative genomics of the fungal order Sordariales.</title>
        <authorList>
            <person name="Hensen N."/>
            <person name="Bonometti L."/>
            <person name="Westerberg I."/>
            <person name="Brannstrom I.O."/>
            <person name="Guillou S."/>
            <person name="Cros-Aarteil S."/>
            <person name="Calhoun S."/>
            <person name="Haridas S."/>
            <person name="Kuo A."/>
            <person name="Mondo S."/>
            <person name="Pangilinan J."/>
            <person name="Riley R."/>
            <person name="LaButti K."/>
            <person name="Andreopoulos B."/>
            <person name="Lipzen A."/>
            <person name="Chen C."/>
            <person name="Yan M."/>
            <person name="Daum C."/>
            <person name="Ng V."/>
            <person name="Clum A."/>
            <person name="Steindorff A."/>
            <person name="Ohm R.A."/>
            <person name="Martin F."/>
            <person name="Silar P."/>
            <person name="Natvig D.O."/>
            <person name="Lalanne C."/>
            <person name="Gautier V."/>
            <person name="Ament-Velasquez S.L."/>
            <person name="Kruys A."/>
            <person name="Hutchinson M.I."/>
            <person name="Powell A.J."/>
            <person name="Barry K."/>
            <person name="Miller A.N."/>
            <person name="Grigoriev I.V."/>
            <person name="Debuchy R."/>
            <person name="Gladieux P."/>
            <person name="Hiltunen Thoren M."/>
            <person name="Johannesson H."/>
        </authorList>
    </citation>
    <scope>NUCLEOTIDE SEQUENCE</scope>
    <source>
        <strain evidence="2">CBS 626.80</strain>
    </source>
</reference>
<evidence type="ECO:0000256" key="1">
    <source>
        <dbReference type="SAM" id="Phobius"/>
    </source>
</evidence>
<protein>
    <submittedName>
        <fullName evidence="2">Uncharacterized protein</fullName>
    </submittedName>
</protein>
<accession>A0AAN6NMV5</accession>
<dbReference type="Proteomes" id="UP001303222">
    <property type="component" value="Unassembled WGS sequence"/>
</dbReference>